<name>A0AAD7TI04_9APHY</name>
<feature type="compositionally biased region" description="Basic residues" evidence="1">
    <location>
        <begin position="1"/>
        <end position="10"/>
    </location>
</feature>
<proteinExistence type="predicted"/>
<feature type="compositionally biased region" description="Basic residues" evidence="1">
    <location>
        <begin position="92"/>
        <end position="103"/>
    </location>
</feature>
<evidence type="ECO:0000313" key="2">
    <source>
        <dbReference type="EMBL" id="KAJ8456586.1"/>
    </source>
</evidence>
<dbReference type="EMBL" id="JAPEVG010000659">
    <property type="protein sequence ID" value="KAJ8456586.1"/>
    <property type="molecule type" value="Genomic_DNA"/>
</dbReference>
<feature type="region of interest" description="Disordered" evidence="1">
    <location>
        <begin position="181"/>
        <end position="204"/>
    </location>
</feature>
<comment type="caution">
    <text evidence="2">The sequence shown here is derived from an EMBL/GenBank/DDBJ whole genome shotgun (WGS) entry which is preliminary data.</text>
</comment>
<feature type="region of interest" description="Disordered" evidence="1">
    <location>
        <begin position="1"/>
        <end position="109"/>
    </location>
</feature>
<dbReference type="Proteomes" id="UP001215151">
    <property type="component" value="Unassembled WGS sequence"/>
</dbReference>
<sequence length="537" mass="58687">MGSRKAKKSKSTAGETSKTKDVVDSEHADNSLVEQHGSGLPEGGAQGLSHASNADGEADDQDTDNLRHPSGHSHRRTAIVDSSSDDEDAPRKKTKKGKGKAKSAKSDQVRRFNWSSGEGLLARQYVGTRFSEWDGGNALQRKNTIKSAAEYLEANFDFTRNMGDIEEAVFVRFKNTQQAIRKGEKSLPLDSTSAAGESGQKPSSNTKIDKVVAAFMKSLKARTPAASAVWARANEHIVRGHVEGPEIGQRQKVVAELFAALPQEEQVLWREKAQRASEDIDQDGNQCFQNQAFLTPLLAKLLAQFPGNEASQFGPLIMHLRLGLRDHQGMIVREQLTIGAAEDGISFAHFEGGPDVREEERWDRYLSESLPAIPLRGDSRLLTKENGFPLLPCIDNSWNAEDLIAILSSYFDLTWQQTRGLNDRLTTPWDDIRASPRAYLPSKWATAGIVVDPATLSLLQLATLYDMLLKAQISGAPFIFCTPEGSEGDLGQPEGGADLSNSSAQNAIVFTFSGEFHQPVAANTPGPAWHEPNSKLD</sequence>
<accession>A0AAD7TI04</accession>
<protein>
    <submittedName>
        <fullName evidence="2">Uncharacterized protein</fullName>
    </submittedName>
</protein>
<dbReference type="AlphaFoldDB" id="A0AAD7TI04"/>
<reference evidence="2" key="1">
    <citation type="submission" date="2022-11" db="EMBL/GenBank/DDBJ databases">
        <title>Genome Sequence of Cubamyces cubensis.</title>
        <authorList>
            <person name="Buettner E."/>
        </authorList>
    </citation>
    <scope>NUCLEOTIDE SEQUENCE</scope>
    <source>
        <strain evidence="2">MPL-01</strain>
    </source>
</reference>
<organism evidence="2 3">
    <name type="scientific">Trametes cubensis</name>
    <dbReference type="NCBI Taxonomy" id="1111947"/>
    <lineage>
        <taxon>Eukaryota</taxon>
        <taxon>Fungi</taxon>
        <taxon>Dikarya</taxon>
        <taxon>Basidiomycota</taxon>
        <taxon>Agaricomycotina</taxon>
        <taxon>Agaricomycetes</taxon>
        <taxon>Polyporales</taxon>
        <taxon>Polyporaceae</taxon>
        <taxon>Trametes</taxon>
    </lineage>
</organism>
<evidence type="ECO:0000256" key="1">
    <source>
        <dbReference type="SAM" id="MobiDB-lite"/>
    </source>
</evidence>
<gene>
    <name evidence="2" type="ORF">ONZ51_g12034</name>
</gene>
<feature type="compositionally biased region" description="Basic and acidic residues" evidence="1">
    <location>
        <begin position="17"/>
        <end position="29"/>
    </location>
</feature>
<feature type="compositionally biased region" description="Polar residues" evidence="1">
    <location>
        <begin position="189"/>
        <end position="204"/>
    </location>
</feature>
<keyword evidence="3" id="KW-1185">Reference proteome</keyword>
<evidence type="ECO:0000313" key="3">
    <source>
        <dbReference type="Proteomes" id="UP001215151"/>
    </source>
</evidence>